<evidence type="ECO:0000313" key="2">
    <source>
        <dbReference type="EMBL" id="GBM91788.1"/>
    </source>
</evidence>
<reference evidence="2 3" key="1">
    <citation type="journal article" date="2019" name="Sci. Rep.">
        <title>Orb-weaving spider Araneus ventricosus genome elucidates the spidroin gene catalogue.</title>
        <authorList>
            <person name="Kono N."/>
            <person name="Nakamura H."/>
            <person name="Ohtoshi R."/>
            <person name="Moran D.A.P."/>
            <person name="Shinohara A."/>
            <person name="Yoshida Y."/>
            <person name="Fujiwara M."/>
            <person name="Mori M."/>
            <person name="Tomita M."/>
            <person name="Arakawa K."/>
        </authorList>
    </citation>
    <scope>NUCLEOTIDE SEQUENCE [LARGE SCALE GENOMIC DNA]</scope>
</reference>
<name>A0A4Y2JQN9_ARAVE</name>
<dbReference type="Proteomes" id="UP000499080">
    <property type="component" value="Unassembled WGS sequence"/>
</dbReference>
<protein>
    <submittedName>
        <fullName evidence="2">Uncharacterized protein</fullName>
    </submittedName>
</protein>
<evidence type="ECO:0000313" key="3">
    <source>
        <dbReference type="Proteomes" id="UP000499080"/>
    </source>
</evidence>
<dbReference type="AlphaFoldDB" id="A0A4Y2JQN9"/>
<sequence length="102" mass="11766">MRLASRRLPTPALGHHRPRIYPSIGSIYYYQREDSIIESPHYYTPRRSEIPHTYSTASHPRTPRGVMKPELRSGSTTPLMQMSFCVRPFIESVGKKSQPNSH</sequence>
<comment type="caution">
    <text evidence="2">The sequence shown here is derived from an EMBL/GenBank/DDBJ whole genome shotgun (WGS) entry which is preliminary data.</text>
</comment>
<dbReference type="EMBL" id="BGPR01003734">
    <property type="protein sequence ID" value="GBM91788.1"/>
    <property type="molecule type" value="Genomic_DNA"/>
</dbReference>
<proteinExistence type="predicted"/>
<feature type="region of interest" description="Disordered" evidence="1">
    <location>
        <begin position="47"/>
        <end position="75"/>
    </location>
</feature>
<evidence type="ECO:0000256" key="1">
    <source>
        <dbReference type="SAM" id="MobiDB-lite"/>
    </source>
</evidence>
<keyword evidence="3" id="KW-1185">Reference proteome</keyword>
<accession>A0A4Y2JQN9</accession>
<organism evidence="2 3">
    <name type="scientific">Araneus ventricosus</name>
    <name type="common">Orbweaver spider</name>
    <name type="synonym">Epeira ventricosa</name>
    <dbReference type="NCBI Taxonomy" id="182803"/>
    <lineage>
        <taxon>Eukaryota</taxon>
        <taxon>Metazoa</taxon>
        <taxon>Ecdysozoa</taxon>
        <taxon>Arthropoda</taxon>
        <taxon>Chelicerata</taxon>
        <taxon>Arachnida</taxon>
        <taxon>Araneae</taxon>
        <taxon>Araneomorphae</taxon>
        <taxon>Entelegynae</taxon>
        <taxon>Araneoidea</taxon>
        <taxon>Araneidae</taxon>
        <taxon>Araneus</taxon>
    </lineage>
</organism>
<gene>
    <name evidence="2" type="ORF">AVEN_271612_1</name>
</gene>